<dbReference type="OrthoDB" id="3069762at2759"/>
<dbReference type="InParanoid" id="A0A2H3CT49"/>
<organism evidence="1 2">
    <name type="scientific">Armillaria gallica</name>
    <name type="common">Bulbous honey fungus</name>
    <name type="synonym">Armillaria bulbosa</name>
    <dbReference type="NCBI Taxonomy" id="47427"/>
    <lineage>
        <taxon>Eukaryota</taxon>
        <taxon>Fungi</taxon>
        <taxon>Dikarya</taxon>
        <taxon>Basidiomycota</taxon>
        <taxon>Agaricomycotina</taxon>
        <taxon>Agaricomycetes</taxon>
        <taxon>Agaricomycetidae</taxon>
        <taxon>Agaricales</taxon>
        <taxon>Marasmiineae</taxon>
        <taxon>Physalacriaceae</taxon>
        <taxon>Armillaria</taxon>
    </lineage>
</organism>
<keyword evidence="2" id="KW-1185">Reference proteome</keyword>
<accession>A0A2H3CT49</accession>
<evidence type="ECO:0000313" key="2">
    <source>
        <dbReference type="Proteomes" id="UP000217790"/>
    </source>
</evidence>
<dbReference type="Proteomes" id="UP000217790">
    <property type="component" value="Unassembled WGS sequence"/>
</dbReference>
<evidence type="ECO:0000313" key="1">
    <source>
        <dbReference type="EMBL" id="PBK86239.1"/>
    </source>
</evidence>
<name>A0A2H3CT49_ARMGA</name>
<dbReference type="EMBL" id="KZ293685">
    <property type="protein sequence ID" value="PBK86239.1"/>
    <property type="molecule type" value="Genomic_DNA"/>
</dbReference>
<proteinExistence type="predicted"/>
<gene>
    <name evidence="1" type="ORF">ARMGADRAFT_1035693</name>
</gene>
<dbReference type="AlphaFoldDB" id="A0A2H3CT49"/>
<protein>
    <submittedName>
        <fullName evidence="1">Uncharacterized protein</fullName>
    </submittedName>
</protein>
<reference evidence="2" key="1">
    <citation type="journal article" date="2017" name="Nat. Ecol. Evol.">
        <title>Genome expansion and lineage-specific genetic innovations in the forest pathogenic fungi Armillaria.</title>
        <authorList>
            <person name="Sipos G."/>
            <person name="Prasanna A.N."/>
            <person name="Walter M.C."/>
            <person name="O'Connor E."/>
            <person name="Balint B."/>
            <person name="Krizsan K."/>
            <person name="Kiss B."/>
            <person name="Hess J."/>
            <person name="Varga T."/>
            <person name="Slot J."/>
            <person name="Riley R."/>
            <person name="Boka B."/>
            <person name="Rigling D."/>
            <person name="Barry K."/>
            <person name="Lee J."/>
            <person name="Mihaltcheva S."/>
            <person name="LaButti K."/>
            <person name="Lipzen A."/>
            <person name="Waldron R."/>
            <person name="Moloney N.M."/>
            <person name="Sperisen C."/>
            <person name="Kredics L."/>
            <person name="Vagvoelgyi C."/>
            <person name="Patrignani A."/>
            <person name="Fitzpatrick D."/>
            <person name="Nagy I."/>
            <person name="Doyle S."/>
            <person name="Anderson J.B."/>
            <person name="Grigoriev I.V."/>
            <person name="Gueldener U."/>
            <person name="Muensterkoetter M."/>
            <person name="Nagy L.G."/>
        </authorList>
    </citation>
    <scope>NUCLEOTIDE SEQUENCE [LARGE SCALE GENOMIC DNA]</scope>
    <source>
        <strain evidence="2">Ar21-2</strain>
    </source>
</reference>
<sequence>MYARGIEEDHWVVNYISLSSSGPSTSHPLELILSSHLCAFDKTSDVNPHSATTFWFIATKGVATNVAMDNLGVGSSIEVVCGCKMWYLFQCCDAEDNNVISDWEPGFVLNPNHWTAEVVLLKPGSVLYILGMSTLNNADTEAVTYVPTLTTQ</sequence>